<organism evidence="1 2">
    <name type="scientific">Pristionchus pacificus</name>
    <name type="common">Parasitic nematode worm</name>
    <dbReference type="NCBI Taxonomy" id="54126"/>
    <lineage>
        <taxon>Eukaryota</taxon>
        <taxon>Metazoa</taxon>
        <taxon>Ecdysozoa</taxon>
        <taxon>Nematoda</taxon>
        <taxon>Chromadorea</taxon>
        <taxon>Rhabditida</taxon>
        <taxon>Rhabditina</taxon>
        <taxon>Diplogasteromorpha</taxon>
        <taxon>Diplogasteroidea</taxon>
        <taxon>Neodiplogasteridae</taxon>
        <taxon>Pristionchus</taxon>
    </lineage>
</organism>
<protein>
    <submittedName>
        <fullName evidence="1">Uncharacterized protein</fullName>
    </submittedName>
</protein>
<accession>A0A8R1UZQ7</accession>
<evidence type="ECO:0000313" key="2">
    <source>
        <dbReference type="Proteomes" id="UP000005239"/>
    </source>
</evidence>
<evidence type="ECO:0000313" key="1">
    <source>
        <dbReference type="EnsemblMetazoa" id="PPA42789.1"/>
    </source>
</evidence>
<dbReference type="Proteomes" id="UP000005239">
    <property type="component" value="Unassembled WGS sequence"/>
</dbReference>
<dbReference type="EnsemblMetazoa" id="PPA42789.1">
    <property type="protein sequence ID" value="PPA42789.1"/>
    <property type="gene ID" value="WBGene00281158"/>
</dbReference>
<proteinExistence type="predicted"/>
<accession>A0A2A6BHB5</accession>
<reference evidence="2" key="1">
    <citation type="journal article" date="2008" name="Nat. Genet.">
        <title>The Pristionchus pacificus genome provides a unique perspective on nematode lifestyle and parasitism.</title>
        <authorList>
            <person name="Dieterich C."/>
            <person name="Clifton S.W."/>
            <person name="Schuster L.N."/>
            <person name="Chinwalla A."/>
            <person name="Delehaunty K."/>
            <person name="Dinkelacker I."/>
            <person name="Fulton L."/>
            <person name="Fulton R."/>
            <person name="Godfrey J."/>
            <person name="Minx P."/>
            <person name="Mitreva M."/>
            <person name="Roeseler W."/>
            <person name="Tian H."/>
            <person name="Witte H."/>
            <person name="Yang S.P."/>
            <person name="Wilson R.K."/>
            <person name="Sommer R.J."/>
        </authorList>
    </citation>
    <scope>NUCLEOTIDE SEQUENCE [LARGE SCALE GENOMIC DNA]</scope>
    <source>
        <strain evidence="2">PS312</strain>
    </source>
</reference>
<reference evidence="1" key="2">
    <citation type="submission" date="2022-06" db="UniProtKB">
        <authorList>
            <consortium name="EnsemblMetazoa"/>
        </authorList>
    </citation>
    <scope>IDENTIFICATION</scope>
    <source>
        <strain evidence="1">PS312</strain>
    </source>
</reference>
<sequence length="102" mass="10910">MRLLLFLLVLLPTVAPIRCYAGWNKDYLQVACSVLDIFCYKLDPNKDGYTEKGCGITVSCFRDGCSGGLCCCSGDYCNAAPGFTIFSSLLLVSAAAMACLGQ</sequence>
<dbReference type="AlphaFoldDB" id="A0A2A6BHB5"/>
<gene>
    <name evidence="1" type="primary">WBGene00281158</name>
</gene>
<name>A0A2A6BHB5_PRIPA</name>
<keyword evidence="2" id="KW-1185">Reference proteome</keyword>